<proteinExistence type="predicted"/>
<accession>A0A9N9JTA7</accession>
<gene>
    <name evidence="1" type="ORF">CPELLU_LOCUS17352</name>
</gene>
<dbReference type="EMBL" id="CAJVQA010029167">
    <property type="protein sequence ID" value="CAG8796262.1"/>
    <property type="molecule type" value="Genomic_DNA"/>
</dbReference>
<protein>
    <submittedName>
        <fullName evidence="1">3622_t:CDS:1</fullName>
    </submittedName>
</protein>
<dbReference type="Proteomes" id="UP000789759">
    <property type="component" value="Unassembled WGS sequence"/>
</dbReference>
<organism evidence="1 2">
    <name type="scientific">Cetraspora pellucida</name>
    <dbReference type="NCBI Taxonomy" id="1433469"/>
    <lineage>
        <taxon>Eukaryota</taxon>
        <taxon>Fungi</taxon>
        <taxon>Fungi incertae sedis</taxon>
        <taxon>Mucoromycota</taxon>
        <taxon>Glomeromycotina</taxon>
        <taxon>Glomeromycetes</taxon>
        <taxon>Diversisporales</taxon>
        <taxon>Gigasporaceae</taxon>
        <taxon>Cetraspora</taxon>
    </lineage>
</organism>
<evidence type="ECO:0000313" key="2">
    <source>
        <dbReference type="Proteomes" id="UP000789759"/>
    </source>
</evidence>
<dbReference type="OrthoDB" id="2489222at2759"/>
<keyword evidence="2" id="KW-1185">Reference proteome</keyword>
<comment type="caution">
    <text evidence="1">The sequence shown here is derived from an EMBL/GenBank/DDBJ whole genome shotgun (WGS) entry which is preliminary data.</text>
</comment>
<reference evidence="1" key="1">
    <citation type="submission" date="2021-06" db="EMBL/GenBank/DDBJ databases">
        <authorList>
            <person name="Kallberg Y."/>
            <person name="Tangrot J."/>
            <person name="Rosling A."/>
        </authorList>
    </citation>
    <scope>NUCLEOTIDE SEQUENCE</scope>
    <source>
        <strain evidence="1">FL966</strain>
    </source>
</reference>
<sequence>YQLTMSSVKKLLKDEKISFPSGKCKLYNNNCCKERRTEQLDELDSGPFIFRKHRFIVGSSDKTIDKINNAKLNNINRKTKLYDKSIRTEKSETTKKLVRALTKLR</sequence>
<dbReference type="AlphaFoldDB" id="A0A9N9JTA7"/>
<evidence type="ECO:0000313" key="1">
    <source>
        <dbReference type="EMBL" id="CAG8796262.1"/>
    </source>
</evidence>
<feature type="non-terminal residue" evidence="1">
    <location>
        <position position="105"/>
    </location>
</feature>
<name>A0A9N9JTA7_9GLOM</name>